<sequence>MAGQFVLPNRKAFSDFITRIFLKYRKTDVDPLDEEDKSIDLCLQSGSNTRELYPYQKIVREYLLMETPYRGLLLYHGLGSGKTCSSIAVAESLLSKKKVYILLPASLSDNYKGEIRKCGDPIYAFEQYWSVHTLTSDNRDQAKAMGISDKFLDATGKFYVTSPDKEPNFKTLERSIQAGIRAQIHDIIDQRFEFINYNGLTKQSIETLPATFDDCVIIIDEAHNLISYAMKESIRKVLYDKLYNSRNSKIVALSGTPAVNRPREIAFLMNLLRGPIERISIVAKTATTWDESAMSSAFRKIVDIDTIEYNSVKRMFLLTRNPPYFESQYNEKGERIAVKYNKDLPYKPDIKEWVSTWKDEFTSKVAGIEFPDPTTFLVEKLDLLPTDHETFTNMFIDGLSVKNSMLFMRRIQGLVSYFKGADERLIPKRLEEDSTLVKVPMSDEQFLRYLEVRWVEVQRESRRGRSVNLDEDMGSFRMSSRLACNYAVPPELRTLIQEGSTEETVVPKDDILAKMKANPERFLHEDSLKKFAPKLLAILKDLKANMGEPTKFNNQFVYSQFLSLEGIGLFTAILDSNGFQPYKLVKKAGQWEEGDMKEGVPAYALFVGGGDEERELARQVFNQDYGDTFPQSLKDSIREHRLCVFLGSSAAAEGITLADVRRVHIMEPYWNPARIDQVIGRAIRICSHRKLPMEQRTVVVKMYMSVFTADQQTSNEGPNQVPIRRNDTVLKRYDGDGARETFMSADEYLYEVAYEKGRIIKNLSLLLKQAAIDCEIHRRLHARETPVIHCMRFDTTTKGDDLAYNPSFKSDDRDALYLRNISRRKRKLQLVKVKGITLILDPDTNEIFDAPAFRDTQRLLRLGIRKAAGEIQFFSVVS</sequence>
<keyword evidence="4" id="KW-0067">ATP-binding</keyword>
<dbReference type="GO" id="GO:0031297">
    <property type="term" value="P:replication fork processing"/>
    <property type="evidence" value="ECO:0007669"/>
    <property type="project" value="TreeGrafter"/>
</dbReference>
<dbReference type="PANTHER" id="PTHR45766">
    <property type="entry name" value="DNA ANNEALING HELICASE AND ENDONUCLEASE ZRANB3 FAMILY MEMBER"/>
    <property type="match status" value="1"/>
</dbReference>
<name>A0A6C0JWS0_9ZZZZ</name>
<dbReference type="SMART" id="SM00487">
    <property type="entry name" value="DEXDc"/>
    <property type="match status" value="1"/>
</dbReference>
<organism evidence="6">
    <name type="scientific">viral metagenome</name>
    <dbReference type="NCBI Taxonomy" id="1070528"/>
    <lineage>
        <taxon>unclassified sequences</taxon>
        <taxon>metagenomes</taxon>
        <taxon>organismal metagenomes</taxon>
    </lineage>
</organism>
<dbReference type="AlphaFoldDB" id="A0A6C0JWS0"/>
<reference evidence="6" key="1">
    <citation type="journal article" date="2020" name="Nature">
        <title>Giant virus diversity and host interactions through global metagenomics.</title>
        <authorList>
            <person name="Schulz F."/>
            <person name="Roux S."/>
            <person name="Paez-Espino D."/>
            <person name="Jungbluth S."/>
            <person name="Walsh D.A."/>
            <person name="Denef V.J."/>
            <person name="McMahon K.D."/>
            <person name="Konstantinidis K.T."/>
            <person name="Eloe-Fadrosh E.A."/>
            <person name="Kyrpides N.C."/>
            <person name="Woyke T."/>
        </authorList>
    </citation>
    <scope>NUCLEOTIDE SEQUENCE</scope>
    <source>
        <strain evidence="6">GVMAG-S-1101164-164</strain>
    </source>
</reference>
<evidence type="ECO:0000256" key="1">
    <source>
        <dbReference type="ARBA" id="ARBA00022741"/>
    </source>
</evidence>
<keyword evidence="2" id="KW-0378">Hydrolase</keyword>
<dbReference type="InterPro" id="IPR001650">
    <property type="entry name" value="Helicase_C-like"/>
</dbReference>
<dbReference type="EMBL" id="MN740748">
    <property type="protein sequence ID" value="QHU09959.1"/>
    <property type="molecule type" value="Genomic_DNA"/>
</dbReference>
<evidence type="ECO:0000259" key="5">
    <source>
        <dbReference type="PROSITE" id="PS51192"/>
    </source>
</evidence>
<evidence type="ECO:0000256" key="2">
    <source>
        <dbReference type="ARBA" id="ARBA00022801"/>
    </source>
</evidence>
<protein>
    <recommendedName>
        <fullName evidence="5">Helicase ATP-binding domain-containing protein</fullName>
    </recommendedName>
</protein>
<dbReference type="Pfam" id="PF00271">
    <property type="entry name" value="Helicase_C"/>
    <property type="match status" value="1"/>
</dbReference>
<dbReference type="GO" id="GO:0003677">
    <property type="term" value="F:DNA binding"/>
    <property type="evidence" value="ECO:0007669"/>
    <property type="project" value="InterPro"/>
</dbReference>
<evidence type="ECO:0000256" key="4">
    <source>
        <dbReference type="ARBA" id="ARBA00022840"/>
    </source>
</evidence>
<dbReference type="GO" id="GO:0016787">
    <property type="term" value="F:hydrolase activity"/>
    <property type="evidence" value="ECO:0007669"/>
    <property type="project" value="UniProtKB-KW"/>
</dbReference>
<dbReference type="Pfam" id="PF04851">
    <property type="entry name" value="ResIII"/>
    <property type="match status" value="1"/>
</dbReference>
<feature type="domain" description="Helicase ATP-binding" evidence="5">
    <location>
        <begin position="63"/>
        <end position="275"/>
    </location>
</feature>
<dbReference type="InterPro" id="IPR006935">
    <property type="entry name" value="Helicase/UvrB_N"/>
</dbReference>
<dbReference type="InterPro" id="IPR014001">
    <property type="entry name" value="Helicase_ATP-bd"/>
</dbReference>
<dbReference type="GO" id="GO:0043596">
    <property type="term" value="C:nuclear replication fork"/>
    <property type="evidence" value="ECO:0007669"/>
    <property type="project" value="TreeGrafter"/>
</dbReference>
<dbReference type="GO" id="GO:0004386">
    <property type="term" value="F:helicase activity"/>
    <property type="evidence" value="ECO:0007669"/>
    <property type="project" value="UniProtKB-KW"/>
</dbReference>
<dbReference type="GO" id="GO:0005524">
    <property type="term" value="F:ATP binding"/>
    <property type="evidence" value="ECO:0007669"/>
    <property type="project" value="UniProtKB-KW"/>
</dbReference>
<dbReference type="SMART" id="SM00490">
    <property type="entry name" value="HELICc"/>
    <property type="match status" value="1"/>
</dbReference>
<dbReference type="PANTHER" id="PTHR45766:SF3">
    <property type="entry name" value="DNA ANNEALING HELICASE AND ENDONUCLEASE ZRANB3"/>
    <property type="match status" value="1"/>
</dbReference>
<dbReference type="Gene3D" id="3.40.50.300">
    <property type="entry name" value="P-loop containing nucleotide triphosphate hydrolases"/>
    <property type="match status" value="2"/>
</dbReference>
<keyword evidence="3" id="KW-0347">Helicase</keyword>
<evidence type="ECO:0000313" key="6">
    <source>
        <dbReference type="EMBL" id="QHU09959.1"/>
    </source>
</evidence>
<dbReference type="InterPro" id="IPR027417">
    <property type="entry name" value="P-loop_NTPase"/>
</dbReference>
<keyword evidence="1" id="KW-0547">Nucleotide-binding</keyword>
<dbReference type="GO" id="GO:0004520">
    <property type="term" value="F:DNA endonuclease activity"/>
    <property type="evidence" value="ECO:0007669"/>
    <property type="project" value="TreeGrafter"/>
</dbReference>
<dbReference type="PROSITE" id="PS51192">
    <property type="entry name" value="HELICASE_ATP_BIND_1"/>
    <property type="match status" value="1"/>
</dbReference>
<evidence type="ECO:0000256" key="3">
    <source>
        <dbReference type="ARBA" id="ARBA00022806"/>
    </source>
</evidence>
<accession>A0A6C0JWS0</accession>
<proteinExistence type="predicted"/>
<dbReference type="GO" id="GO:0006281">
    <property type="term" value="P:DNA repair"/>
    <property type="evidence" value="ECO:0007669"/>
    <property type="project" value="TreeGrafter"/>
</dbReference>
<dbReference type="SUPFAM" id="SSF52540">
    <property type="entry name" value="P-loop containing nucleoside triphosphate hydrolases"/>
    <property type="match status" value="2"/>
</dbReference>